<dbReference type="FunFam" id="3.30.565.10:FF:000016">
    <property type="entry name" value="Chemotaxis protein CheA, putative"/>
    <property type="match status" value="1"/>
</dbReference>
<dbReference type="InterPro" id="IPR036890">
    <property type="entry name" value="HATPase_C_sf"/>
</dbReference>
<keyword evidence="7" id="KW-0547">Nucleotide-binding</keyword>
<dbReference type="PANTHER" id="PTHR43395">
    <property type="entry name" value="SENSOR HISTIDINE KINASE CHEA"/>
    <property type="match status" value="1"/>
</dbReference>
<dbReference type="PROSITE" id="PS50851">
    <property type="entry name" value="CHEW"/>
    <property type="match status" value="1"/>
</dbReference>
<dbReference type="InterPro" id="IPR010808">
    <property type="entry name" value="CheA_P2-bd"/>
</dbReference>
<evidence type="ECO:0000259" key="14">
    <source>
        <dbReference type="PROSITE" id="PS50851"/>
    </source>
</evidence>
<dbReference type="SUPFAM" id="SSF55874">
    <property type="entry name" value="ATPase domain of HSP90 chaperone/DNA topoisomerase II/histidine kinase"/>
    <property type="match status" value="1"/>
</dbReference>
<feature type="modified residue" description="Phosphohistidine" evidence="11">
    <location>
        <position position="48"/>
    </location>
</feature>
<dbReference type="Proteomes" id="UP000242329">
    <property type="component" value="Unassembled WGS sequence"/>
</dbReference>
<dbReference type="SUPFAM" id="SSF50341">
    <property type="entry name" value="CheW-like"/>
    <property type="match status" value="1"/>
</dbReference>
<dbReference type="PANTHER" id="PTHR43395:SF1">
    <property type="entry name" value="CHEMOTAXIS PROTEIN CHEA"/>
    <property type="match status" value="1"/>
</dbReference>
<evidence type="ECO:0000313" key="16">
    <source>
        <dbReference type="EMBL" id="SHG57589.1"/>
    </source>
</evidence>
<dbReference type="InterPro" id="IPR036097">
    <property type="entry name" value="HisK_dim/P_sf"/>
</dbReference>
<dbReference type="STRING" id="1123382.SAMN02745221_00515"/>
<dbReference type="InterPro" id="IPR037052">
    <property type="entry name" value="CheA-like_P2_sf"/>
</dbReference>
<dbReference type="SMART" id="SM01231">
    <property type="entry name" value="H-kinase_dim"/>
    <property type="match status" value="1"/>
</dbReference>
<dbReference type="Gene3D" id="2.30.30.40">
    <property type="entry name" value="SH3 Domains"/>
    <property type="match status" value="1"/>
</dbReference>
<dbReference type="Pfam" id="PF02518">
    <property type="entry name" value="HATPase_c"/>
    <property type="match status" value="1"/>
</dbReference>
<dbReference type="EMBL" id="FQWY01000006">
    <property type="protein sequence ID" value="SHG57589.1"/>
    <property type="molecule type" value="Genomic_DNA"/>
</dbReference>
<evidence type="ECO:0000256" key="4">
    <source>
        <dbReference type="ARBA" id="ARBA00022500"/>
    </source>
</evidence>
<sequence length="691" mass="76873">MNMDMSQYLDVFLEESKEHLENLNQKLLQLEKNRNDIGALNEIFRAAHTLKGMSSTMGFEDLADLTHHMENVLSDLKEGKIEVSSDIVDILFKCLDRIQLIVEQIETTGSGIMDNSDLISVLENVKSGSLEVASALEKEIRLPADEEKEAVLTPKEDKSKRFAFNDYDITVLREASSRGMKIYYIRIQVDPGCLMKSVRAFMVFKALEEEGEVIKSIPPAQELEEGKFEEGFEVFVITSADKEKLVQNVNKISEVKIAEIENIEIATVSVSTGEEKMAMQTSAESEMEKKAELGEKGAVSSGDQKKQVHKVRQTVRVDIERLDNLMNLVGELVMHKGRLEQIGANTKLVELNETIEQIDRVTADLQSVVMKVRMVPIEQVFNRFPRMVRDLAKELNKEVDFLMEGKETELDRTVIDEIGDPLVHLLRNAVDHGLEPAEERIKKGKPAVGTVMLRARHEGNNVYIEVEDDGAGIDIEKVKKKAVEKGLITEKEAEKMDKDEAIELLFYPGFSTAKTVTDVSGRGVGLDVVKTKIESLNGEIAVETKPDKGTKFKIKLPLTLAIIQALMVAVRDEIYAIPLSSVDETTMITKNDIKIIQGQEVMMLRGNILPIFRLAELLETPGGASSEDEMYVVVVRKAERQIGLVVDTLIGQQEIVIKSLGKLLSGIPGIAGAIVAGDGNVRLILDVATLF</sequence>
<dbReference type="Gene3D" id="3.30.565.10">
    <property type="entry name" value="Histidine kinase-like ATPase, C-terminal domain"/>
    <property type="match status" value="1"/>
</dbReference>
<keyword evidence="6" id="KW-0808">Transferase</keyword>
<dbReference type="Pfam" id="PF01627">
    <property type="entry name" value="Hpt"/>
    <property type="match status" value="1"/>
</dbReference>
<dbReference type="SMART" id="SM00073">
    <property type="entry name" value="HPT"/>
    <property type="match status" value="1"/>
</dbReference>
<dbReference type="EC" id="2.7.13.3" evidence="2"/>
<dbReference type="InterPro" id="IPR002545">
    <property type="entry name" value="CheW-lke_dom"/>
</dbReference>
<dbReference type="InterPro" id="IPR004105">
    <property type="entry name" value="CheA-like_dim"/>
</dbReference>
<dbReference type="InterPro" id="IPR036641">
    <property type="entry name" value="HPT_dom_sf"/>
</dbReference>
<dbReference type="PROSITE" id="PS50894">
    <property type="entry name" value="HPT"/>
    <property type="match status" value="1"/>
</dbReference>
<dbReference type="InterPro" id="IPR004358">
    <property type="entry name" value="Sig_transdc_His_kin-like_C"/>
</dbReference>
<dbReference type="Gene3D" id="1.20.120.160">
    <property type="entry name" value="HPT domain"/>
    <property type="match status" value="1"/>
</dbReference>
<dbReference type="Gene3D" id="1.10.287.560">
    <property type="entry name" value="Histidine kinase CheA-like, homodimeric domain"/>
    <property type="match status" value="1"/>
</dbReference>
<dbReference type="Gene3D" id="3.30.70.1110">
    <property type="entry name" value="Histidine kinase CheA-like, P2 response regulator-binding domain"/>
    <property type="match status" value="1"/>
</dbReference>
<dbReference type="GO" id="GO:0006935">
    <property type="term" value="P:chemotaxis"/>
    <property type="evidence" value="ECO:0007669"/>
    <property type="project" value="UniProtKB-KW"/>
</dbReference>
<dbReference type="CDD" id="cd00731">
    <property type="entry name" value="CheA_reg"/>
    <property type="match status" value="1"/>
</dbReference>
<evidence type="ECO:0000256" key="5">
    <source>
        <dbReference type="ARBA" id="ARBA00022553"/>
    </source>
</evidence>
<evidence type="ECO:0000256" key="8">
    <source>
        <dbReference type="ARBA" id="ARBA00022777"/>
    </source>
</evidence>
<dbReference type="SUPFAM" id="SSF47226">
    <property type="entry name" value="Histidine-containing phosphotransfer domain, HPT domain"/>
    <property type="match status" value="1"/>
</dbReference>
<dbReference type="InterPro" id="IPR008207">
    <property type="entry name" value="Sig_transdc_His_kin_Hpt_dom"/>
</dbReference>
<evidence type="ECO:0000256" key="10">
    <source>
        <dbReference type="ARBA" id="ARBA00023012"/>
    </source>
</evidence>
<keyword evidence="4" id="KW-0145">Chemotaxis</keyword>
<evidence type="ECO:0000256" key="3">
    <source>
        <dbReference type="ARBA" id="ARBA00021495"/>
    </source>
</evidence>
<evidence type="ECO:0000259" key="15">
    <source>
        <dbReference type="PROSITE" id="PS50894"/>
    </source>
</evidence>
<dbReference type="FunFam" id="2.30.30.40:FF:000048">
    <property type="entry name" value="Chemotaxis protein CheA, putative"/>
    <property type="match status" value="1"/>
</dbReference>
<dbReference type="CDD" id="cd16916">
    <property type="entry name" value="HATPase_CheA-like"/>
    <property type="match status" value="1"/>
</dbReference>
<dbReference type="PROSITE" id="PS50109">
    <property type="entry name" value="HIS_KIN"/>
    <property type="match status" value="1"/>
</dbReference>
<evidence type="ECO:0000256" key="7">
    <source>
        <dbReference type="ARBA" id="ARBA00022741"/>
    </source>
</evidence>
<dbReference type="InterPro" id="IPR037006">
    <property type="entry name" value="CheA-like_homodim_sf"/>
</dbReference>
<reference evidence="17" key="1">
    <citation type="submission" date="2016-11" db="EMBL/GenBank/DDBJ databases">
        <authorList>
            <person name="Varghese N."/>
            <person name="Submissions S."/>
        </authorList>
    </citation>
    <scope>NUCLEOTIDE SEQUENCE [LARGE SCALE GENOMIC DNA]</scope>
    <source>
        <strain evidence="17">DSM 11003</strain>
    </source>
</reference>
<dbReference type="InterPro" id="IPR003594">
    <property type="entry name" value="HATPase_dom"/>
</dbReference>
<dbReference type="SUPFAM" id="SSF47384">
    <property type="entry name" value="Homodimeric domain of signal transducing histidine kinase"/>
    <property type="match status" value="1"/>
</dbReference>
<feature type="coiled-coil region" evidence="12">
    <location>
        <begin position="13"/>
        <end position="40"/>
    </location>
</feature>
<dbReference type="InterPro" id="IPR036061">
    <property type="entry name" value="CheW-like_dom_sf"/>
</dbReference>
<evidence type="ECO:0000256" key="2">
    <source>
        <dbReference type="ARBA" id="ARBA00012438"/>
    </source>
</evidence>
<dbReference type="SUPFAM" id="SSF55052">
    <property type="entry name" value="CheY-binding domain of CheA"/>
    <property type="match status" value="1"/>
</dbReference>
<dbReference type="InterPro" id="IPR051315">
    <property type="entry name" value="Bact_Chemotaxis_CheA"/>
</dbReference>
<feature type="domain" description="HPt" evidence="15">
    <location>
        <begin position="1"/>
        <end position="105"/>
    </location>
</feature>
<evidence type="ECO:0000256" key="1">
    <source>
        <dbReference type="ARBA" id="ARBA00000085"/>
    </source>
</evidence>
<dbReference type="GO" id="GO:0000155">
    <property type="term" value="F:phosphorelay sensor kinase activity"/>
    <property type="evidence" value="ECO:0007669"/>
    <property type="project" value="InterPro"/>
</dbReference>
<dbReference type="GO" id="GO:0005737">
    <property type="term" value="C:cytoplasm"/>
    <property type="evidence" value="ECO:0007669"/>
    <property type="project" value="InterPro"/>
</dbReference>
<keyword evidence="17" id="KW-1185">Reference proteome</keyword>
<keyword evidence="10" id="KW-0902">Two-component regulatory system</keyword>
<dbReference type="GO" id="GO:0005524">
    <property type="term" value="F:ATP binding"/>
    <property type="evidence" value="ECO:0007669"/>
    <property type="project" value="UniProtKB-KW"/>
</dbReference>
<evidence type="ECO:0000256" key="6">
    <source>
        <dbReference type="ARBA" id="ARBA00022679"/>
    </source>
</evidence>
<feature type="domain" description="CheW-like" evidence="14">
    <location>
        <begin position="562"/>
        <end position="691"/>
    </location>
</feature>
<dbReference type="Pfam" id="PF07194">
    <property type="entry name" value="P2"/>
    <property type="match status" value="1"/>
</dbReference>
<name>A0A1M5KYM7_9FIRM</name>
<evidence type="ECO:0000259" key="13">
    <source>
        <dbReference type="PROSITE" id="PS50109"/>
    </source>
</evidence>
<accession>A0A1M5KYM7</accession>
<dbReference type="InterPro" id="IPR035891">
    <property type="entry name" value="CheY-binding_CheA"/>
</dbReference>
<comment type="catalytic activity">
    <reaction evidence="1">
        <text>ATP + protein L-histidine = ADP + protein N-phospho-L-histidine.</text>
        <dbReference type="EC" id="2.7.13.3"/>
    </reaction>
</comment>
<dbReference type="Pfam" id="PF01584">
    <property type="entry name" value="CheW"/>
    <property type="match status" value="1"/>
</dbReference>
<dbReference type="InterPro" id="IPR005467">
    <property type="entry name" value="His_kinase_dom"/>
</dbReference>
<proteinExistence type="predicted"/>
<keyword evidence="5 11" id="KW-0597">Phosphoprotein</keyword>
<dbReference type="AlphaFoldDB" id="A0A1M5KYM7"/>
<evidence type="ECO:0000313" key="17">
    <source>
        <dbReference type="Proteomes" id="UP000242329"/>
    </source>
</evidence>
<dbReference type="SMART" id="SM00260">
    <property type="entry name" value="CheW"/>
    <property type="match status" value="1"/>
</dbReference>
<dbReference type="Pfam" id="PF02895">
    <property type="entry name" value="H-kinase_dim"/>
    <property type="match status" value="1"/>
</dbReference>
<protein>
    <recommendedName>
        <fullName evidence="3">Chemotaxis protein CheA</fullName>
        <ecNumber evidence="2">2.7.13.3</ecNumber>
    </recommendedName>
</protein>
<evidence type="ECO:0000256" key="9">
    <source>
        <dbReference type="ARBA" id="ARBA00022840"/>
    </source>
</evidence>
<feature type="domain" description="Histidine kinase" evidence="13">
    <location>
        <begin position="310"/>
        <end position="560"/>
    </location>
</feature>
<organism evidence="16 17">
    <name type="scientific">Thermosyntropha lipolytica DSM 11003</name>
    <dbReference type="NCBI Taxonomy" id="1123382"/>
    <lineage>
        <taxon>Bacteria</taxon>
        <taxon>Bacillati</taxon>
        <taxon>Bacillota</taxon>
        <taxon>Clostridia</taxon>
        <taxon>Eubacteriales</taxon>
        <taxon>Syntrophomonadaceae</taxon>
        <taxon>Thermosyntropha</taxon>
    </lineage>
</organism>
<keyword evidence="8 16" id="KW-0418">Kinase</keyword>
<dbReference type="CDD" id="cd00088">
    <property type="entry name" value="HPT"/>
    <property type="match status" value="1"/>
</dbReference>
<keyword evidence="9" id="KW-0067">ATP-binding</keyword>
<evidence type="ECO:0000256" key="11">
    <source>
        <dbReference type="PROSITE-ProRule" id="PRU00110"/>
    </source>
</evidence>
<gene>
    <name evidence="16" type="ORF">SAMN02745221_00515</name>
</gene>
<keyword evidence="12" id="KW-0175">Coiled coil</keyword>
<dbReference type="PRINTS" id="PR00344">
    <property type="entry name" value="BCTRLSENSOR"/>
</dbReference>
<evidence type="ECO:0000256" key="12">
    <source>
        <dbReference type="SAM" id="Coils"/>
    </source>
</evidence>
<dbReference type="SMART" id="SM00387">
    <property type="entry name" value="HATPase_c"/>
    <property type="match status" value="1"/>
</dbReference>